<dbReference type="EMBL" id="VUJX02000004">
    <property type="protein sequence ID" value="KAL0938096.1"/>
    <property type="molecule type" value="Genomic_DNA"/>
</dbReference>
<organism evidence="1 2">
    <name type="scientific">Colletotrichum truncatum</name>
    <name type="common">Anthracnose fungus</name>
    <name type="synonym">Colletotrichum capsici</name>
    <dbReference type="NCBI Taxonomy" id="5467"/>
    <lineage>
        <taxon>Eukaryota</taxon>
        <taxon>Fungi</taxon>
        <taxon>Dikarya</taxon>
        <taxon>Ascomycota</taxon>
        <taxon>Pezizomycotina</taxon>
        <taxon>Sordariomycetes</taxon>
        <taxon>Hypocreomycetidae</taxon>
        <taxon>Glomerellales</taxon>
        <taxon>Glomerellaceae</taxon>
        <taxon>Colletotrichum</taxon>
        <taxon>Colletotrichum truncatum species complex</taxon>
    </lineage>
</organism>
<name>A0ACC3Z1X3_COLTU</name>
<keyword evidence="2" id="KW-1185">Reference proteome</keyword>
<dbReference type="Proteomes" id="UP000805649">
    <property type="component" value="Unassembled WGS sequence"/>
</dbReference>
<evidence type="ECO:0000313" key="1">
    <source>
        <dbReference type="EMBL" id="KAL0938096.1"/>
    </source>
</evidence>
<comment type="caution">
    <text evidence="1">The sequence shown here is derived from an EMBL/GenBank/DDBJ whole genome shotgun (WGS) entry which is preliminary data.</text>
</comment>
<evidence type="ECO:0000313" key="2">
    <source>
        <dbReference type="Proteomes" id="UP000805649"/>
    </source>
</evidence>
<protein>
    <submittedName>
        <fullName evidence="1">Uncharacterized protein</fullName>
    </submittedName>
</protein>
<gene>
    <name evidence="1" type="ORF">CTRU02_207827</name>
</gene>
<reference evidence="1 2" key="1">
    <citation type="journal article" date="2020" name="Phytopathology">
        <title>Genome Sequence Resources of Colletotrichum truncatum, C. plurivorum, C. musicola, and C. sojae: Four Species Pathogenic to Soybean (Glycine max).</title>
        <authorList>
            <person name="Rogerio F."/>
            <person name="Boufleur T.R."/>
            <person name="Ciampi-Guillardi M."/>
            <person name="Sukno S.A."/>
            <person name="Thon M.R."/>
            <person name="Massola Junior N.S."/>
            <person name="Baroncelli R."/>
        </authorList>
    </citation>
    <scope>NUCLEOTIDE SEQUENCE [LARGE SCALE GENOMIC DNA]</scope>
    <source>
        <strain evidence="1 2">CMES1059</strain>
    </source>
</reference>
<sequence length="712" mass="81935">MAELAAIGLASNLLQFAEYGVKLFVLARSIYKSGSISENEALEAEAWRLARLAAEIRKLCKKDKFAITRSELRSIASECDETAQGLIEYLNKLDLGVKTGDKVYKKVWTSLAQALRHMTHSGETKSFETKLGKLQAKLRTYLAAAAARNQVEILDIVKGLKFQNAKLETQTTEKLEDIVQRIESTNLDMRKQQADEFSTQLARLKKEIFDFAEETNQVEKKQRILQSLRFVQMRDRQNAILPHHEATFNWIFEHHNTTFPKWLESEGDIFWIRGKPGSGKSTLMKFLAGHPTTKAKLQCWGGEKKVVMASHYFWNAGNSMQKSQRGLLQTLLFEVLRELPDLIEMVCGDRWDASDHIMADPWEEAELVAAFNELALKTENDLPTKFCFFIDGLDEYTAGEQRYHGMFDELLQTLYKLVSLPGIKICASSRPWDAFDLSLGPRVMEWRLQVEDLTRGDIKKYVKENLEGNNDYKELAEGDSRFSQIASIVVNRAQGVFLWVYLIVRSLIRGLAKADTYEELLARLNKLPSDLGDYFRHMLESIESNYWENTSRIFRIMIASGQALPLLAFEFLDREEKNPNYALQMDLKSFPLEKVGSTYKRLKKRVEARGRDLLHISEHSDKKFLQFQVDFLHRTVRDFFRDTGAMDQTILLRETNEFSPLVSLCRIMLACGKALPYPDEMPVDCNQVFLFADGLMYYAWRIEDECNTDAHG</sequence>
<accession>A0ACC3Z1X3</accession>
<proteinExistence type="predicted"/>